<proteinExistence type="predicted"/>
<dbReference type="Proteomes" id="UP001159363">
    <property type="component" value="Chromosome 1"/>
</dbReference>
<sequence>MGPCKTVQLVISRGILSKWKQPVIYDFDSPMTTAMLMRTISELEASGFPVYLVTRDMGGGNRSVMKSLGINYQNPSFVNPVDASGRVYVFADAPRLSKLARNHFLDKGYILRSGETVYKSTAQQLLDKPQGELKIAFKITQHHLDVSKTQRQKVQTAAQISSRSVSKALLYSGENSLISGDWKSTADFPYYKETGIRAYGVEEDLQNNILNEVDNVAGTMRGAGCKFELPFRNGILMKNNFLKNVFSDLKTKYNVRCLLTCKVNQDVLENVFFLHYRFW</sequence>
<evidence type="ECO:0000259" key="1">
    <source>
        <dbReference type="Pfam" id="PF21787"/>
    </source>
</evidence>
<dbReference type="InterPro" id="IPR048366">
    <property type="entry name" value="TNP-like_GBD"/>
</dbReference>
<dbReference type="Pfam" id="PF21787">
    <property type="entry name" value="TNP-like_RNaseH_N"/>
    <property type="match status" value="1"/>
</dbReference>
<dbReference type="Pfam" id="PF21788">
    <property type="entry name" value="TNP-like_GBD"/>
    <property type="match status" value="1"/>
</dbReference>
<reference evidence="3 4" key="1">
    <citation type="submission" date="2023-02" db="EMBL/GenBank/DDBJ databases">
        <title>LHISI_Scaffold_Assembly.</title>
        <authorList>
            <person name="Stuart O.P."/>
            <person name="Cleave R."/>
            <person name="Magrath M.J.L."/>
            <person name="Mikheyev A.S."/>
        </authorList>
    </citation>
    <scope>NUCLEOTIDE SEQUENCE [LARGE SCALE GENOMIC DNA]</scope>
    <source>
        <strain evidence="3">Daus_M_001</strain>
        <tissue evidence="3">Leg muscle</tissue>
    </source>
</reference>
<accession>A0ABQ9INR7</accession>
<dbReference type="InterPro" id="IPR048365">
    <property type="entry name" value="TNP-like_RNaseH_N"/>
</dbReference>
<organism evidence="3 4">
    <name type="scientific">Dryococelus australis</name>
    <dbReference type="NCBI Taxonomy" id="614101"/>
    <lineage>
        <taxon>Eukaryota</taxon>
        <taxon>Metazoa</taxon>
        <taxon>Ecdysozoa</taxon>
        <taxon>Arthropoda</taxon>
        <taxon>Hexapoda</taxon>
        <taxon>Insecta</taxon>
        <taxon>Pterygota</taxon>
        <taxon>Neoptera</taxon>
        <taxon>Polyneoptera</taxon>
        <taxon>Phasmatodea</taxon>
        <taxon>Verophasmatodea</taxon>
        <taxon>Anareolatae</taxon>
        <taxon>Phasmatidae</taxon>
        <taxon>Eurycanthinae</taxon>
        <taxon>Dryococelus</taxon>
    </lineage>
</organism>
<feature type="domain" description="Transposable element P transposase-like GTP-binding insertion" evidence="2">
    <location>
        <begin position="98"/>
        <end position="177"/>
    </location>
</feature>
<keyword evidence="4" id="KW-1185">Reference proteome</keyword>
<evidence type="ECO:0000313" key="3">
    <source>
        <dbReference type="EMBL" id="KAJ8898338.1"/>
    </source>
</evidence>
<gene>
    <name evidence="3" type="ORF">PR048_003698</name>
</gene>
<evidence type="ECO:0000259" key="2">
    <source>
        <dbReference type="Pfam" id="PF21788"/>
    </source>
</evidence>
<protein>
    <submittedName>
        <fullName evidence="3">Uncharacterized protein</fullName>
    </submittedName>
</protein>
<dbReference type="EMBL" id="JARBHB010000001">
    <property type="protein sequence ID" value="KAJ8898338.1"/>
    <property type="molecule type" value="Genomic_DNA"/>
</dbReference>
<name>A0ABQ9INR7_9NEOP</name>
<feature type="domain" description="Transposable element P transposase-like RNase H" evidence="1">
    <location>
        <begin position="7"/>
        <end position="69"/>
    </location>
</feature>
<comment type="caution">
    <text evidence="3">The sequence shown here is derived from an EMBL/GenBank/DDBJ whole genome shotgun (WGS) entry which is preliminary data.</text>
</comment>
<evidence type="ECO:0000313" key="4">
    <source>
        <dbReference type="Proteomes" id="UP001159363"/>
    </source>
</evidence>